<dbReference type="HOGENOM" id="CLU_149981_4_1_0"/>
<dbReference type="Proteomes" id="UP000027059">
    <property type="component" value="Chromosome"/>
</dbReference>
<keyword evidence="2" id="KW-1185">Reference proteome</keyword>
<dbReference type="OrthoDB" id="9814871at2"/>
<name>A0A059XU40_9BACT</name>
<dbReference type="AlphaFoldDB" id="A0A059XU40"/>
<dbReference type="PANTHER" id="PTHR36441:SF1">
    <property type="entry name" value="DUF503 DOMAIN-CONTAINING PROTEIN"/>
    <property type="match status" value="1"/>
</dbReference>
<dbReference type="KEGG" id="lfp:Y981_04830"/>
<organism evidence="1 2">
    <name type="scientific">Leptospirillum ferriphilum YSK</name>
    <dbReference type="NCBI Taxonomy" id="1441628"/>
    <lineage>
        <taxon>Bacteria</taxon>
        <taxon>Pseudomonadati</taxon>
        <taxon>Nitrospirota</taxon>
        <taxon>Nitrospiria</taxon>
        <taxon>Nitrospirales</taxon>
        <taxon>Nitrospiraceae</taxon>
        <taxon>Leptospirillum</taxon>
    </lineage>
</organism>
<gene>
    <name evidence="1" type="ORF">Y981_04830</name>
</gene>
<protein>
    <recommendedName>
        <fullName evidence="3">DUF503 domain-containing protein</fullName>
    </recommendedName>
</protein>
<evidence type="ECO:0008006" key="3">
    <source>
        <dbReference type="Google" id="ProtNLM"/>
    </source>
</evidence>
<dbReference type="InterPro" id="IPR007546">
    <property type="entry name" value="DUF503"/>
</dbReference>
<reference evidence="2" key="1">
    <citation type="submission" date="2014-02" db="EMBL/GenBank/DDBJ databases">
        <title>Complete genome sequence and comparative genomic analysis of the nitrogen-fixing bacterium Leptospirillum ferriphilum YSK.</title>
        <authorList>
            <person name="Guo X."/>
            <person name="Yin H."/>
            <person name="Liang Y."/>
            <person name="Hu Q."/>
            <person name="Ma L."/>
            <person name="Xiao Y."/>
            <person name="Zhang X."/>
            <person name="Qiu G."/>
            <person name="Liu X."/>
        </authorList>
    </citation>
    <scope>NUCLEOTIDE SEQUENCE [LARGE SCALE GENOMIC DNA]</scope>
    <source>
        <strain evidence="2">YSK</strain>
    </source>
</reference>
<proteinExistence type="predicted"/>
<dbReference type="PANTHER" id="PTHR36441">
    <property type="entry name" value="HYPOTHETICAL CYTOSOLIC PROTEIN"/>
    <property type="match status" value="1"/>
</dbReference>
<dbReference type="RefSeq" id="WP_014960798.1">
    <property type="nucleotide sequence ID" value="NZ_CP007243.1"/>
</dbReference>
<dbReference type="SUPFAM" id="SSF103007">
    <property type="entry name" value="Hypothetical protein TT1725"/>
    <property type="match status" value="1"/>
</dbReference>
<dbReference type="EMBL" id="CP007243">
    <property type="protein sequence ID" value="AIA30338.1"/>
    <property type="molecule type" value="Genomic_DNA"/>
</dbReference>
<dbReference type="Pfam" id="PF04456">
    <property type="entry name" value="DUF503"/>
    <property type="match status" value="1"/>
</dbReference>
<reference evidence="1 2" key="2">
    <citation type="journal article" date="2015" name="Biomed. Res. Int.">
        <title>Effects of Arsenite Resistance on the Growth and Functional Gene Expression of Leptospirillum ferriphilum and Acidithiobacillus thiooxidans in Pure Culture and Coculture.</title>
        <authorList>
            <person name="Jiang H."/>
            <person name="Liang Y."/>
            <person name="Yin H."/>
            <person name="Xiao Y."/>
            <person name="Guo X."/>
            <person name="Xu Y."/>
            <person name="Hu Q."/>
            <person name="Liu H."/>
            <person name="Liu X."/>
        </authorList>
    </citation>
    <scope>NUCLEOTIDE SEQUENCE [LARGE SCALE GENOMIC DNA]</scope>
    <source>
        <strain evidence="1 2">YSK</strain>
    </source>
</reference>
<sequence length="99" mass="11249">MAGSRHSSIGHLILVLHFPYSHSLKEKRFHLAGLKKKIQDRYHVSIAETGDMDLWQKSVLEVVYVSANHAQVEKTLSAVVSFVVSHPEIQVLDEIQEFI</sequence>
<evidence type="ECO:0000313" key="1">
    <source>
        <dbReference type="EMBL" id="AIA30338.1"/>
    </source>
</evidence>
<dbReference type="InterPro" id="IPR036746">
    <property type="entry name" value="TT1725-like_sf"/>
</dbReference>
<evidence type="ECO:0000313" key="2">
    <source>
        <dbReference type="Proteomes" id="UP000027059"/>
    </source>
</evidence>
<dbReference type="Gene3D" id="3.30.70.1120">
    <property type="entry name" value="TT1725-like"/>
    <property type="match status" value="1"/>
</dbReference>
<accession>A0A059XU40</accession>